<accession>A0A1M6WBQ6</accession>
<dbReference type="AlphaFoldDB" id="A0A1M6WBQ6"/>
<feature type="transmembrane region" description="Helical" evidence="1">
    <location>
        <begin position="35"/>
        <end position="53"/>
    </location>
</feature>
<evidence type="ECO:0000313" key="3">
    <source>
        <dbReference type="Proteomes" id="UP000184452"/>
    </source>
</evidence>
<evidence type="ECO:0000256" key="1">
    <source>
        <dbReference type="SAM" id="Phobius"/>
    </source>
</evidence>
<feature type="transmembrane region" description="Helical" evidence="1">
    <location>
        <begin position="12"/>
        <end position="29"/>
    </location>
</feature>
<keyword evidence="1" id="KW-0812">Transmembrane</keyword>
<proteinExistence type="predicted"/>
<dbReference type="Proteomes" id="UP000184452">
    <property type="component" value="Unassembled WGS sequence"/>
</dbReference>
<sequence>MEGRNGVLMEAGAYWLFYVVSVIGALVHWRLGNEALAAVCGTAAVLAALFIAARHRDGLAAPR</sequence>
<keyword evidence="3" id="KW-1185">Reference proteome</keyword>
<reference evidence="2 3" key="1">
    <citation type="submission" date="2016-11" db="EMBL/GenBank/DDBJ databases">
        <authorList>
            <person name="Jaros S."/>
            <person name="Januszkiewicz K."/>
            <person name="Wedrychowicz H."/>
        </authorList>
    </citation>
    <scope>NUCLEOTIDE SEQUENCE [LARGE SCALE GENOMIC DNA]</scope>
    <source>
        <strain evidence="2 3">CGMCC 4.5723</strain>
    </source>
</reference>
<protein>
    <submittedName>
        <fullName evidence="2">Uncharacterized protein</fullName>
    </submittedName>
</protein>
<keyword evidence="1" id="KW-0472">Membrane</keyword>
<keyword evidence="1" id="KW-1133">Transmembrane helix</keyword>
<evidence type="ECO:0000313" key="2">
    <source>
        <dbReference type="EMBL" id="SHK91124.1"/>
    </source>
</evidence>
<gene>
    <name evidence="2" type="ORF">SAMN05421803_1425</name>
</gene>
<dbReference type="EMBL" id="FQZK01000042">
    <property type="protein sequence ID" value="SHK91124.1"/>
    <property type="molecule type" value="Genomic_DNA"/>
</dbReference>
<organism evidence="2 3">
    <name type="scientific">Nocardiopsis flavescens</name>
    <dbReference type="NCBI Taxonomy" id="758803"/>
    <lineage>
        <taxon>Bacteria</taxon>
        <taxon>Bacillati</taxon>
        <taxon>Actinomycetota</taxon>
        <taxon>Actinomycetes</taxon>
        <taxon>Streptosporangiales</taxon>
        <taxon>Nocardiopsidaceae</taxon>
        <taxon>Nocardiopsis</taxon>
    </lineage>
</organism>
<dbReference type="OrthoDB" id="3431647at2"/>
<dbReference type="RefSeq" id="WP_073384317.1">
    <property type="nucleotide sequence ID" value="NZ_FQZK01000042.1"/>
</dbReference>
<name>A0A1M6WBQ6_9ACTN</name>